<dbReference type="Gene3D" id="3.30.230.10">
    <property type="match status" value="1"/>
</dbReference>
<dbReference type="Gene3D" id="3.30.70.890">
    <property type="entry name" value="GHMP kinase, C-terminal domain"/>
    <property type="match status" value="1"/>
</dbReference>
<dbReference type="OrthoDB" id="977547at2"/>
<evidence type="ECO:0000313" key="5">
    <source>
        <dbReference type="EMBL" id="BAV94486.1"/>
    </source>
</evidence>
<gene>
    <name evidence="5" type="ORF">JBKA6_0473</name>
</gene>
<dbReference type="InterPro" id="IPR014721">
    <property type="entry name" value="Ribsml_uS5_D2-typ_fold_subgr"/>
</dbReference>
<dbReference type="Pfam" id="PF00288">
    <property type="entry name" value="GHMP_kinases_N"/>
    <property type="match status" value="1"/>
</dbReference>
<dbReference type="GO" id="GO:0016301">
    <property type="term" value="F:kinase activity"/>
    <property type="evidence" value="ECO:0007669"/>
    <property type="project" value="UniProtKB-KW"/>
</dbReference>
<reference evidence="5 6" key="1">
    <citation type="submission" date="2014-03" db="EMBL/GenBank/DDBJ databases">
        <title>complete genome sequence of Flavobacteriaceae bacterium JBKA-6.</title>
        <authorList>
            <person name="Takano T."/>
            <person name="Nakamura Y."/>
            <person name="Takuma S."/>
            <person name="Yasuike M."/>
            <person name="Matsuyama T."/>
            <person name="Sakai T."/>
            <person name="Fujiwara A."/>
            <person name="Kimoto K."/>
            <person name="Fukuda Y."/>
            <person name="Kondo H."/>
            <person name="Hirono I."/>
            <person name="Nakayasu C."/>
        </authorList>
    </citation>
    <scope>NUCLEOTIDE SEQUENCE [LARGE SCALE GENOMIC DNA]</scope>
    <source>
        <strain evidence="5 6">JBKA-6</strain>
    </source>
</reference>
<feature type="domain" description="GHMP kinase N-terminal" evidence="4">
    <location>
        <begin position="84"/>
        <end position="153"/>
    </location>
</feature>
<evidence type="ECO:0000256" key="1">
    <source>
        <dbReference type="ARBA" id="ARBA00022741"/>
    </source>
</evidence>
<name>A0A1J1E5A5_9FLAO</name>
<dbReference type="SUPFAM" id="SSF55060">
    <property type="entry name" value="GHMP Kinase, C-terminal domain"/>
    <property type="match status" value="1"/>
</dbReference>
<keyword evidence="2 5" id="KW-0418">Kinase</keyword>
<keyword evidence="6" id="KW-1185">Reference proteome</keyword>
<evidence type="ECO:0000313" key="6">
    <source>
        <dbReference type="Proteomes" id="UP000243197"/>
    </source>
</evidence>
<dbReference type="PRINTS" id="PR00960">
    <property type="entry name" value="LMBPPROTEIN"/>
</dbReference>
<dbReference type="InterPro" id="IPR006204">
    <property type="entry name" value="GHMP_kinase_N_dom"/>
</dbReference>
<dbReference type="RefSeq" id="WP_096685510.1">
    <property type="nucleotide sequence ID" value="NZ_AP014564.1"/>
</dbReference>
<evidence type="ECO:0000256" key="3">
    <source>
        <dbReference type="ARBA" id="ARBA00022840"/>
    </source>
</evidence>
<dbReference type="SUPFAM" id="SSF54211">
    <property type="entry name" value="Ribosomal protein S5 domain 2-like"/>
    <property type="match status" value="1"/>
</dbReference>
<dbReference type="InterPro" id="IPR036554">
    <property type="entry name" value="GHMP_kinase_C_sf"/>
</dbReference>
<keyword evidence="2 5" id="KW-0808">Transferase</keyword>
<dbReference type="InterPro" id="IPR001174">
    <property type="entry name" value="HddA/FKP"/>
</dbReference>
<dbReference type="KEGG" id="ise:JBKA6_0473"/>
<keyword evidence="1" id="KW-0547">Nucleotide-binding</keyword>
<keyword evidence="3" id="KW-0067">ATP-binding</keyword>
<proteinExistence type="predicted"/>
<evidence type="ECO:0000256" key="2">
    <source>
        <dbReference type="ARBA" id="ARBA00022777"/>
    </source>
</evidence>
<organism evidence="5 6">
    <name type="scientific">Ichthyobacterium seriolicida</name>
    <dbReference type="NCBI Taxonomy" id="242600"/>
    <lineage>
        <taxon>Bacteria</taxon>
        <taxon>Pseudomonadati</taxon>
        <taxon>Bacteroidota</taxon>
        <taxon>Flavobacteriia</taxon>
        <taxon>Flavobacteriales</taxon>
        <taxon>Ichthyobacteriaceae</taxon>
        <taxon>Ichthyobacterium</taxon>
    </lineage>
</organism>
<protein>
    <submittedName>
        <fullName evidence="5">Mevalonate kinase</fullName>
    </submittedName>
</protein>
<dbReference type="EMBL" id="AP014564">
    <property type="protein sequence ID" value="BAV94486.1"/>
    <property type="molecule type" value="Genomic_DNA"/>
</dbReference>
<dbReference type="InterPro" id="IPR020568">
    <property type="entry name" value="Ribosomal_Su5_D2-typ_SF"/>
</dbReference>
<evidence type="ECO:0000259" key="4">
    <source>
        <dbReference type="Pfam" id="PF00288"/>
    </source>
</evidence>
<dbReference type="AlphaFoldDB" id="A0A1J1E5A5"/>
<accession>A0A1J1E5A5</accession>
<sequence>MQGSLFYAKILLFGEYGIIKDSMGLSIPYKSYQGSFVFDDSIESKRSNENLSLFFKYLAEINKKADFPARFNLDLLSDDLDRGMSFQSSIPQGYGVGSSGALVAAIYEKYAINKIYPDNIVRGDVVRLRSIFGKMESFFHGKSSGTDPLICYLKIPLLIKPKGNISTVGIPEDNSKKGTVFLVNSGIPGDTQPMVNIFLEKYKKNSFKKALTKFISYNDACISSFLDGDTRGLFKNIKELSLWVFKHLNLMIPSNVHKIWREGIETDTYYLKLCGSGGGGFILGFTQEIESTRKMLKDYELEIVCNI</sequence>
<dbReference type="GO" id="GO:0005524">
    <property type="term" value="F:ATP binding"/>
    <property type="evidence" value="ECO:0007669"/>
    <property type="project" value="UniProtKB-KW"/>
</dbReference>
<dbReference type="Proteomes" id="UP000243197">
    <property type="component" value="Chromosome"/>
</dbReference>